<feature type="chain" id="PRO_5040739713" evidence="1">
    <location>
        <begin position="16"/>
        <end position="121"/>
    </location>
</feature>
<evidence type="ECO:0000313" key="2">
    <source>
        <dbReference type="EMBL" id="MCF2513584.1"/>
    </source>
</evidence>
<dbReference type="AlphaFoldDB" id="A0A9X1QJA7"/>
<gene>
    <name evidence="2" type="ORF">LVY65_00685</name>
</gene>
<protein>
    <submittedName>
        <fullName evidence="2">Uncharacterized protein</fullName>
    </submittedName>
</protein>
<organism evidence="2 3">
    <name type="scientific">Sphingomonas cremea</name>
    <dbReference type="NCBI Taxonomy" id="2904799"/>
    <lineage>
        <taxon>Bacteria</taxon>
        <taxon>Pseudomonadati</taxon>
        <taxon>Pseudomonadota</taxon>
        <taxon>Alphaproteobacteria</taxon>
        <taxon>Sphingomonadales</taxon>
        <taxon>Sphingomonadaceae</taxon>
        <taxon>Sphingomonas</taxon>
    </lineage>
</organism>
<sequence>MLGKSLLIFSAVALAAVPGSAEARSDAVVGSSPARNDLNSHADDFGYHPGRRSFYSYPRHRHIDGGGEAGGSFARPLSGRHEGSPNYDGNYGSPYYGINYGAPYYGCGYYDGGVYYRERRD</sequence>
<feature type="signal peptide" evidence="1">
    <location>
        <begin position="1"/>
        <end position="15"/>
    </location>
</feature>
<dbReference type="RefSeq" id="WP_235066092.1">
    <property type="nucleotide sequence ID" value="NZ_JAKFGM010000001.1"/>
</dbReference>
<comment type="caution">
    <text evidence="2">The sequence shown here is derived from an EMBL/GenBank/DDBJ whole genome shotgun (WGS) entry which is preliminary data.</text>
</comment>
<reference evidence="2" key="1">
    <citation type="submission" date="2022-01" db="EMBL/GenBank/DDBJ databases">
        <authorList>
            <person name="Jo J.-H."/>
            <person name="Im W.-T."/>
        </authorList>
    </citation>
    <scope>NUCLEOTIDE SEQUENCE</scope>
    <source>
        <strain evidence="2">G124</strain>
    </source>
</reference>
<name>A0A9X1QJA7_9SPHN</name>
<proteinExistence type="predicted"/>
<dbReference type="Proteomes" id="UP001139410">
    <property type="component" value="Unassembled WGS sequence"/>
</dbReference>
<dbReference type="EMBL" id="JAKFGM010000001">
    <property type="protein sequence ID" value="MCF2513584.1"/>
    <property type="molecule type" value="Genomic_DNA"/>
</dbReference>
<keyword evidence="1" id="KW-0732">Signal</keyword>
<accession>A0A9X1QJA7</accession>
<evidence type="ECO:0000256" key="1">
    <source>
        <dbReference type="SAM" id="SignalP"/>
    </source>
</evidence>
<evidence type="ECO:0000313" key="3">
    <source>
        <dbReference type="Proteomes" id="UP001139410"/>
    </source>
</evidence>
<keyword evidence="3" id="KW-1185">Reference proteome</keyword>